<evidence type="ECO:0000313" key="2">
    <source>
        <dbReference type="EMBL" id="MXY34346.1"/>
    </source>
</evidence>
<comment type="caution">
    <text evidence="2">The sequence shown here is derived from an EMBL/GenBank/DDBJ whole genome shotgun (WGS) entry which is preliminary data.</text>
</comment>
<evidence type="ECO:0000256" key="1">
    <source>
        <dbReference type="SAM" id="MobiDB-lite"/>
    </source>
</evidence>
<name>A0A6B0Y5E6_9RHOB</name>
<protein>
    <submittedName>
        <fullName evidence="2">Uncharacterized protein</fullName>
    </submittedName>
</protein>
<sequence>MLASGTISARTTASEVVDGATPKAFVDGAATDIAAITNINEGAKIPLGGHRTSPMAPGQSPSSRA</sequence>
<reference evidence="2" key="1">
    <citation type="submission" date="2019-09" db="EMBL/GenBank/DDBJ databases">
        <title>Characterisation of the sponge microbiome using genome-centric metagenomics.</title>
        <authorList>
            <person name="Engelberts J.P."/>
            <person name="Robbins S.J."/>
            <person name="De Goeij J.M."/>
            <person name="Aranda M."/>
            <person name="Bell S.C."/>
            <person name="Webster N.S."/>
        </authorList>
    </citation>
    <scope>NUCLEOTIDE SEQUENCE</scope>
    <source>
        <strain evidence="2">SB0664_bin_43</strain>
    </source>
</reference>
<dbReference type="AlphaFoldDB" id="A0A6B0Y5E6"/>
<dbReference type="EMBL" id="VXRY01000387">
    <property type="protein sequence ID" value="MXY34346.1"/>
    <property type="molecule type" value="Genomic_DNA"/>
</dbReference>
<organism evidence="2">
    <name type="scientific">Boseongicola sp. SB0664_bin_43</name>
    <dbReference type="NCBI Taxonomy" id="2604844"/>
    <lineage>
        <taxon>Bacteria</taxon>
        <taxon>Pseudomonadati</taxon>
        <taxon>Pseudomonadota</taxon>
        <taxon>Alphaproteobacteria</taxon>
        <taxon>Rhodobacterales</taxon>
        <taxon>Paracoccaceae</taxon>
        <taxon>Boseongicola</taxon>
    </lineage>
</organism>
<accession>A0A6B0Y5E6</accession>
<feature type="region of interest" description="Disordered" evidence="1">
    <location>
        <begin position="44"/>
        <end position="65"/>
    </location>
</feature>
<proteinExistence type="predicted"/>
<gene>
    <name evidence="2" type="ORF">F4Y60_09710</name>
</gene>